<dbReference type="Pfam" id="PF07608">
    <property type="entry name" value="DUF1571"/>
    <property type="match status" value="1"/>
</dbReference>
<organism evidence="1 2">
    <name type="scientific">Roseimaritima ulvae</name>
    <dbReference type="NCBI Taxonomy" id="980254"/>
    <lineage>
        <taxon>Bacteria</taxon>
        <taxon>Pseudomonadati</taxon>
        <taxon>Planctomycetota</taxon>
        <taxon>Planctomycetia</taxon>
        <taxon>Pirellulales</taxon>
        <taxon>Pirellulaceae</taxon>
        <taxon>Roseimaritima</taxon>
    </lineage>
</organism>
<dbReference type="OrthoDB" id="5456309at2"/>
<gene>
    <name evidence="1" type="ORF">UC8_53090</name>
</gene>
<reference evidence="1 2" key="1">
    <citation type="submission" date="2019-08" db="EMBL/GenBank/DDBJ databases">
        <title>Deep-cultivation of Planctomycetes and their phenomic and genomic characterization uncovers novel biology.</title>
        <authorList>
            <person name="Wiegand S."/>
            <person name="Jogler M."/>
            <person name="Boedeker C."/>
            <person name="Pinto D."/>
            <person name="Vollmers J."/>
            <person name="Rivas-Marin E."/>
            <person name="Kohn T."/>
            <person name="Peeters S.H."/>
            <person name="Heuer A."/>
            <person name="Rast P."/>
            <person name="Oberbeckmann S."/>
            <person name="Bunk B."/>
            <person name="Jeske O."/>
            <person name="Meyerdierks A."/>
            <person name="Storesund J.E."/>
            <person name="Kallscheuer N."/>
            <person name="Luecker S."/>
            <person name="Lage O.M."/>
            <person name="Pohl T."/>
            <person name="Merkel B.J."/>
            <person name="Hornburger P."/>
            <person name="Mueller R.-W."/>
            <person name="Bruemmer F."/>
            <person name="Labrenz M."/>
            <person name="Spormann A.M."/>
            <person name="Op den Camp H."/>
            <person name="Overmann J."/>
            <person name="Amann R."/>
            <person name="Jetten M.S.M."/>
            <person name="Mascher T."/>
            <person name="Medema M.H."/>
            <person name="Devos D.P."/>
            <person name="Kaster A.-K."/>
            <person name="Ovreas L."/>
            <person name="Rohde M."/>
            <person name="Galperin M.Y."/>
            <person name="Jogler C."/>
        </authorList>
    </citation>
    <scope>NUCLEOTIDE SEQUENCE [LARGE SCALE GENOMIC DNA]</scope>
    <source>
        <strain evidence="1 2">UC8</strain>
    </source>
</reference>
<protein>
    <recommendedName>
        <fullName evidence="3">DUF1571 domain-containing protein</fullName>
    </recommendedName>
</protein>
<proteinExistence type="predicted"/>
<dbReference type="AlphaFoldDB" id="A0A5B9QYX8"/>
<dbReference type="RefSeq" id="WP_068141950.1">
    <property type="nucleotide sequence ID" value="NZ_CP042914.1"/>
</dbReference>
<evidence type="ECO:0008006" key="3">
    <source>
        <dbReference type="Google" id="ProtNLM"/>
    </source>
</evidence>
<evidence type="ECO:0000313" key="2">
    <source>
        <dbReference type="Proteomes" id="UP000325286"/>
    </source>
</evidence>
<sequence>MHSRTGAARWLLVVLLLFVFGGVAARNVVAQAPQWTEPVARVSRVPAASAATNGDVAPHALDPALRIAEASLQHIRDNIADYSAIFVKRCRVDGELPELQYAQVKIRNRKTAGGRVETPLSVYLKFLKPEAVAGREVIWVEGRNDGQMIVHETGLKGVINVYLDPHGYLAMRGQRYPITDIGIENLVVKLIETARRDRQREECTVQIYRNARIGKRACTMLEVVHPVRRPYFDFYRARVYFDNELNMPIRYESHSWPTQPGGEPVLEEEYSYLRLQTNLGLTDSDFDIANPEYQFR</sequence>
<accession>A0A5B9QYX8</accession>
<keyword evidence="2" id="KW-1185">Reference proteome</keyword>
<dbReference type="KEGG" id="rul:UC8_53090"/>
<evidence type="ECO:0000313" key="1">
    <source>
        <dbReference type="EMBL" id="QEG43262.1"/>
    </source>
</evidence>
<dbReference type="Proteomes" id="UP000325286">
    <property type="component" value="Chromosome"/>
</dbReference>
<dbReference type="EMBL" id="CP042914">
    <property type="protein sequence ID" value="QEG43262.1"/>
    <property type="molecule type" value="Genomic_DNA"/>
</dbReference>
<name>A0A5B9QYX8_9BACT</name>
<dbReference type="InterPro" id="IPR011465">
    <property type="entry name" value="DUF1571"/>
</dbReference>